<comment type="similarity">
    <text evidence="5">Belongs to the class-II pyridoxal-phosphate-dependent aminotransferase family. MalY/PatB cystathionine beta-lyase subfamily.</text>
</comment>
<gene>
    <name evidence="7" type="ORF">HKK74_32930</name>
</gene>
<dbReference type="PANTHER" id="PTHR43525:SF2">
    <property type="entry name" value="CYSTATHIONINE BETA-LYASE-RELATED"/>
    <property type="match status" value="1"/>
</dbReference>
<dbReference type="EMBL" id="JABVEC010000038">
    <property type="protein sequence ID" value="MBC6470260.1"/>
    <property type="molecule type" value="Genomic_DNA"/>
</dbReference>
<dbReference type="InterPro" id="IPR051798">
    <property type="entry name" value="Class-II_PLP-Dep_Aminotrans"/>
</dbReference>
<comment type="caution">
    <text evidence="7">The sequence shown here is derived from an EMBL/GenBank/DDBJ whole genome shotgun (WGS) entry which is preliminary data.</text>
</comment>
<dbReference type="CDD" id="cd00609">
    <property type="entry name" value="AAT_like"/>
    <property type="match status" value="1"/>
</dbReference>
<dbReference type="SUPFAM" id="SSF53383">
    <property type="entry name" value="PLP-dependent transferases"/>
    <property type="match status" value="1"/>
</dbReference>
<dbReference type="RefSeq" id="WP_187247298.1">
    <property type="nucleotide sequence ID" value="NZ_BAAAOK010000005.1"/>
</dbReference>
<dbReference type="InterPro" id="IPR015424">
    <property type="entry name" value="PyrdxlP-dep_Trfase"/>
</dbReference>
<reference evidence="7 8" key="1">
    <citation type="submission" date="2020-06" db="EMBL/GenBank/DDBJ databases">
        <title>Actinomadura xiongansis sp. nov., isolated from soil of Baiyangdian.</title>
        <authorList>
            <person name="Zhang X."/>
        </authorList>
    </citation>
    <scope>NUCLEOTIDE SEQUENCE [LARGE SCALE GENOMIC DNA]</scope>
    <source>
        <strain evidence="7 8">HBUM206468</strain>
    </source>
</reference>
<keyword evidence="3" id="KW-0663">Pyridoxal phosphate</keyword>
<evidence type="ECO:0000256" key="3">
    <source>
        <dbReference type="ARBA" id="ARBA00022898"/>
    </source>
</evidence>
<name>A0ABR7M0J1_9ACTN</name>
<dbReference type="InterPro" id="IPR015421">
    <property type="entry name" value="PyrdxlP-dep_Trfase_major"/>
</dbReference>
<dbReference type="InterPro" id="IPR004839">
    <property type="entry name" value="Aminotransferase_I/II_large"/>
</dbReference>
<comment type="cofactor">
    <cofactor evidence="1">
        <name>pyridoxal 5'-phosphate</name>
        <dbReference type="ChEBI" id="CHEBI:597326"/>
    </cofactor>
</comment>
<protein>
    <recommendedName>
        <fullName evidence="2">cysteine-S-conjugate beta-lyase</fullName>
        <ecNumber evidence="2">4.4.1.13</ecNumber>
    </recommendedName>
</protein>
<keyword evidence="4" id="KW-0456">Lyase</keyword>
<evidence type="ECO:0000313" key="8">
    <source>
        <dbReference type="Proteomes" id="UP000805614"/>
    </source>
</evidence>
<sequence length="402" mass="44415">MTDQIAQSTDFDFDNLDLAWLRGKEGVKWRKPDPDVLPAWLADMDFPVAPPVRDALAEAIHRGDLGYPAWSTWSGFNPLAEPFAARMTEFYGWRPRPEWLLNFSDVLQVLQIVLHLTTRPGDAIALQTPNYPPFLKTIELMRRRAVGNPIEWSGDGWEFDPQRLEHAVRASGCRTMMVVNPHNPTGRVFTRAELQSLADIAMRNDMLVLADEVLADLAYAPHHHIPLASLGSGIAERTVTLSSITKAFNLSGLRCAVAHIGPAQLRAEIGSYPPDFFGPVNVLGVEATKAAWQFGDAWLTALVDHLRGNSDLVADTLSAYAPGIRYEPPQAAYLAWLDCKGLELGEEPADYFLTNARVDLSHGADFGPEGRGFARLNFATSKEILAEILSRMTTAIAARYPA</sequence>
<evidence type="ECO:0000256" key="1">
    <source>
        <dbReference type="ARBA" id="ARBA00001933"/>
    </source>
</evidence>
<dbReference type="PANTHER" id="PTHR43525">
    <property type="entry name" value="PROTEIN MALY"/>
    <property type="match status" value="1"/>
</dbReference>
<dbReference type="Gene3D" id="3.90.1150.10">
    <property type="entry name" value="Aspartate Aminotransferase, domain 1"/>
    <property type="match status" value="1"/>
</dbReference>
<keyword evidence="7" id="KW-0032">Aminotransferase</keyword>
<feature type="domain" description="Aminotransferase class I/classII large" evidence="6">
    <location>
        <begin position="103"/>
        <end position="390"/>
    </location>
</feature>
<keyword evidence="7" id="KW-0808">Transferase</keyword>
<accession>A0ABR7M0J1</accession>
<evidence type="ECO:0000256" key="2">
    <source>
        <dbReference type="ARBA" id="ARBA00012224"/>
    </source>
</evidence>
<dbReference type="Gene3D" id="3.40.640.10">
    <property type="entry name" value="Type I PLP-dependent aspartate aminotransferase-like (Major domain)"/>
    <property type="match status" value="1"/>
</dbReference>
<proteinExistence type="inferred from homology"/>
<dbReference type="InterPro" id="IPR015422">
    <property type="entry name" value="PyrdxlP-dep_Trfase_small"/>
</dbReference>
<dbReference type="EC" id="4.4.1.13" evidence="2"/>
<evidence type="ECO:0000256" key="5">
    <source>
        <dbReference type="ARBA" id="ARBA00037974"/>
    </source>
</evidence>
<evidence type="ECO:0000313" key="7">
    <source>
        <dbReference type="EMBL" id="MBC6470260.1"/>
    </source>
</evidence>
<dbReference type="Pfam" id="PF00155">
    <property type="entry name" value="Aminotran_1_2"/>
    <property type="match status" value="1"/>
</dbReference>
<organism evidence="7 8">
    <name type="scientific">Actinomadura alba</name>
    <dbReference type="NCBI Taxonomy" id="406431"/>
    <lineage>
        <taxon>Bacteria</taxon>
        <taxon>Bacillati</taxon>
        <taxon>Actinomycetota</taxon>
        <taxon>Actinomycetes</taxon>
        <taxon>Streptosporangiales</taxon>
        <taxon>Thermomonosporaceae</taxon>
        <taxon>Actinomadura</taxon>
    </lineage>
</organism>
<keyword evidence="8" id="KW-1185">Reference proteome</keyword>
<evidence type="ECO:0000259" key="6">
    <source>
        <dbReference type="Pfam" id="PF00155"/>
    </source>
</evidence>
<dbReference type="Proteomes" id="UP000805614">
    <property type="component" value="Unassembled WGS sequence"/>
</dbReference>
<dbReference type="GO" id="GO:0008483">
    <property type="term" value="F:transaminase activity"/>
    <property type="evidence" value="ECO:0007669"/>
    <property type="project" value="UniProtKB-KW"/>
</dbReference>
<evidence type="ECO:0000256" key="4">
    <source>
        <dbReference type="ARBA" id="ARBA00023239"/>
    </source>
</evidence>